<dbReference type="Proteomes" id="UP000649328">
    <property type="component" value="Unassembled WGS sequence"/>
</dbReference>
<evidence type="ECO:0000313" key="2">
    <source>
        <dbReference type="Proteomes" id="UP000649328"/>
    </source>
</evidence>
<protein>
    <submittedName>
        <fullName evidence="1">Uncharacterized protein</fullName>
    </submittedName>
</protein>
<dbReference type="EMBL" id="JACBPP010000002">
    <property type="protein sequence ID" value="KAF8004068.1"/>
    <property type="molecule type" value="Genomic_DNA"/>
</dbReference>
<accession>A0A8H7GV84</accession>
<name>A0A8H7GV84_9ASCO</name>
<organism evidence="1 2">
    <name type="scientific">Metschnikowia pulcherrima</name>
    <dbReference type="NCBI Taxonomy" id="27326"/>
    <lineage>
        <taxon>Eukaryota</taxon>
        <taxon>Fungi</taxon>
        <taxon>Dikarya</taxon>
        <taxon>Ascomycota</taxon>
        <taxon>Saccharomycotina</taxon>
        <taxon>Pichiomycetes</taxon>
        <taxon>Metschnikowiaceae</taxon>
        <taxon>Metschnikowia</taxon>
    </lineage>
</organism>
<dbReference type="AlphaFoldDB" id="A0A8H7GV84"/>
<dbReference type="OrthoDB" id="2192946at2759"/>
<evidence type="ECO:0000313" key="1">
    <source>
        <dbReference type="EMBL" id="KAF8004068.1"/>
    </source>
</evidence>
<sequence length="81" mass="9655">MLFALLGYEGHYVRHSERYLVDLLRDRIRGPDFKVAAPLNISLKTVTKKLLRYGKYYLGLRHFAQIYDMLHFWPRKSTALL</sequence>
<proteinExistence type="predicted"/>
<reference evidence="1" key="1">
    <citation type="submission" date="2020-10" db="EMBL/GenBank/DDBJ databases">
        <title>The Whole-Genome Sequence of Metschnikowia persimmonesis, a Novel Endophytic Yeast Species Isolated from Medicinal Plant Diospyros kaki Thumb.</title>
        <authorList>
            <person name="Rahmat E."/>
            <person name="Kang Y."/>
        </authorList>
    </citation>
    <scope>NUCLEOTIDE SEQUENCE</scope>
    <source>
        <strain evidence="1">KIOM G15050</strain>
    </source>
</reference>
<comment type="caution">
    <text evidence="1">The sequence shown here is derived from an EMBL/GenBank/DDBJ whole genome shotgun (WGS) entry which is preliminary data.</text>
</comment>
<keyword evidence="2" id="KW-1185">Reference proteome</keyword>
<gene>
    <name evidence="1" type="ORF">HF325_001516</name>
</gene>